<feature type="transmembrane region" description="Helical" evidence="7">
    <location>
        <begin position="262"/>
        <end position="282"/>
    </location>
</feature>
<organism evidence="9 10">
    <name type="scientific">Alicyclobacillus fastidiosus</name>
    <dbReference type="NCBI Taxonomy" id="392011"/>
    <lineage>
        <taxon>Bacteria</taxon>
        <taxon>Bacillati</taxon>
        <taxon>Bacillota</taxon>
        <taxon>Bacilli</taxon>
        <taxon>Bacillales</taxon>
        <taxon>Alicyclobacillaceae</taxon>
        <taxon>Alicyclobacillus</taxon>
    </lineage>
</organism>
<keyword evidence="5 7" id="KW-1133">Transmembrane helix</keyword>
<keyword evidence="4 7" id="KW-0812">Transmembrane</keyword>
<dbReference type="InterPro" id="IPR000515">
    <property type="entry name" value="MetI-like"/>
</dbReference>
<comment type="caution">
    <text evidence="9">The sequence shown here is derived from an EMBL/GenBank/DDBJ whole genome shotgun (WGS) entry which is preliminary data.</text>
</comment>
<proteinExistence type="inferred from homology"/>
<evidence type="ECO:0000256" key="1">
    <source>
        <dbReference type="ARBA" id="ARBA00004651"/>
    </source>
</evidence>
<dbReference type="Pfam" id="PF00528">
    <property type="entry name" value="BPD_transp_1"/>
    <property type="match status" value="1"/>
</dbReference>
<dbReference type="InterPro" id="IPR035906">
    <property type="entry name" value="MetI-like_sf"/>
</dbReference>
<feature type="transmembrane region" description="Helical" evidence="7">
    <location>
        <begin position="73"/>
        <end position="95"/>
    </location>
</feature>
<dbReference type="SUPFAM" id="SSF160964">
    <property type="entry name" value="MalF N-terminal region-like"/>
    <property type="match status" value="1"/>
</dbReference>
<dbReference type="PANTHER" id="PTHR30193">
    <property type="entry name" value="ABC TRANSPORTER PERMEASE PROTEIN"/>
    <property type="match status" value="1"/>
</dbReference>
<comment type="similarity">
    <text evidence="7">Belongs to the binding-protein-dependent transport system permease family.</text>
</comment>
<protein>
    <submittedName>
        <fullName evidence="9">Sugar ABC transporter permease</fullName>
    </submittedName>
</protein>
<gene>
    <name evidence="9" type="ORF">KKP3000_002126</name>
</gene>
<dbReference type="Proteomes" id="UP001579974">
    <property type="component" value="Unassembled WGS sequence"/>
</dbReference>
<dbReference type="PROSITE" id="PS50928">
    <property type="entry name" value="ABC_TM1"/>
    <property type="match status" value="1"/>
</dbReference>
<evidence type="ECO:0000256" key="4">
    <source>
        <dbReference type="ARBA" id="ARBA00022692"/>
    </source>
</evidence>
<dbReference type="RefSeq" id="WP_275472728.1">
    <property type="nucleotide sequence ID" value="NZ_CP162940.1"/>
</dbReference>
<feature type="transmembrane region" description="Helical" evidence="7">
    <location>
        <begin position="211"/>
        <end position="231"/>
    </location>
</feature>
<feature type="transmembrane region" description="Helical" evidence="7">
    <location>
        <begin position="12"/>
        <end position="36"/>
    </location>
</feature>
<accession>A0ABV5AA26</accession>
<name>A0ABV5AA26_9BACL</name>
<evidence type="ECO:0000256" key="3">
    <source>
        <dbReference type="ARBA" id="ARBA00022475"/>
    </source>
</evidence>
<evidence type="ECO:0000313" key="10">
    <source>
        <dbReference type="Proteomes" id="UP001579974"/>
    </source>
</evidence>
<dbReference type="Gene3D" id="1.10.3720.10">
    <property type="entry name" value="MetI-like"/>
    <property type="match status" value="1"/>
</dbReference>
<evidence type="ECO:0000256" key="6">
    <source>
        <dbReference type="ARBA" id="ARBA00023136"/>
    </source>
</evidence>
<dbReference type="EMBL" id="JBDXSU010000002">
    <property type="protein sequence ID" value="MFB5189127.1"/>
    <property type="molecule type" value="Genomic_DNA"/>
</dbReference>
<keyword evidence="3" id="KW-1003">Cell membrane</keyword>
<comment type="subcellular location">
    <subcellularLocation>
        <location evidence="1 7">Cell membrane</location>
        <topology evidence="1 7">Multi-pass membrane protein</topology>
    </subcellularLocation>
</comment>
<evidence type="ECO:0000256" key="5">
    <source>
        <dbReference type="ARBA" id="ARBA00022989"/>
    </source>
</evidence>
<evidence type="ECO:0000259" key="8">
    <source>
        <dbReference type="PROSITE" id="PS50928"/>
    </source>
</evidence>
<dbReference type="CDD" id="cd06261">
    <property type="entry name" value="TM_PBP2"/>
    <property type="match status" value="1"/>
</dbReference>
<dbReference type="InterPro" id="IPR051393">
    <property type="entry name" value="ABC_transporter_permease"/>
</dbReference>
<feature type="domain" description="ABC transmembrane type-1" evidence="8">
    <location>
        <begin position="69"/>
        <end position="283"/>
    </location>
</feature>
<dbReference type="SUPFAM" id="SSF161098">
    <property type="entry name" value="MetI-like"/>
    <property type="match status" value="1"/>
</dbReference>
<keyword evidence="6 7" id="KW-0472">Membrane</keyword>
<evidence type="ECO:0000256" key="7">
    <source>
        <dbReference type="RuleBase" id="RU363032"/>
    </source>
</evidence>
<keyword evidence="2 7" id="KW-0813">Transport</keyword>
<dbReference type="PANTHER" id="PTHR30193:SF37">
    <property type="entry name" value="INNER MEMBRANE ABC TRANSPORTER PERMEASE PROTEIN YCJO"/>
    <property type="match status" value="1"/>
</dbReference>
<feature type="transmembrane region" description="Helical" evidence="7">
    <location>
        <begin position="107"/>
        <end position="128"/>
    </location>
</feature>
<evidence type="ECO:0000256" key="2">
    <source>
        <dbReference type="ARBA" id="ARBA00022448"/>
    </source>
</evidence>
<keyword evidence="10" id="KW-1185">Reference proteome</keyword>
<sequence length="304" mass="34168">MTAGNVKRNRIGYYFIVPYFVAFLIFGLYPILYSLYISFTNWNGFSSPVFVGLQNYVRLIHDTAFYQSILTTLIIWIISIVPQLILALGLAILLNEKFIRGKHFFRAVFYLPNIVTPVTIGVLAALMFDWKTGSVNKILVALHIIHVPVNWLGHPFLAQVIVGGIMCWQYFGYNMLIFTAGLQSIPNEVYEAAEMDGATRFQIALRITMPMIRPVILFTAVTSVIGGMQIFDVPLMLGNTAGNSTQTMVSYLYTTGFKRFDYGYASAIAYGIFILIMVMSLVTMKLSSRKNQTVVSDRVAPVRA</sequence>
<reference evidence="9 10" key="1">
    <citation type="journal article" date="2024" name="Int. J. Mol. Sci.">
        <title>Exploration of Alicyclobacillus spp. Genome in Search of Antibiotic Resistance.</title>
        <authorList>
            <person name="Bucka-Kolendo J."/>
            <person name="Kiousi D.E."/>
            <person name="Dekowska A."/>
            <person name="Mikolajczuk-Szczyrba A."/>
            <person name="Karadedos D.M."/>
            <person name="Michael P."/>
            <person name="Galanis A."/>
            <person name="Sokolowska B."/>
        </authorList>
    </citation>
    <scope>NUCLEOTIDE SEQUENCE [LARGE SCALE GENOMIC DNA]</scope>
    <source>
        <strain evidence="9 10">KKP 3000</strain>
    </source>
</reference>
<evidence type="ECO:0000313" key="9">
    <source>
        <dbReference type="EMBL" id="MFB5189127.1"/>
    </source>
</evidence>
<feature type="transmembrane region" description="Helical" evidence="7">
    <location>
        <begin position="156"/>
        <end position="176"/>
    </location>
</feature>